<accession>I7LUK9</accession>
<gene>
    <name evidence="3" type="ORF">TTHERM_00522540</name>
</gene>
<dbReference type="STRING" id="312017.I7LUK9"/>
<dbReference type="GO" id="GO:0005829">
    <property type="term" value="C:cytosol"/>
    <property type="evidence" value="ECO:0007669"/>
    <property type="project" value="UniProtKB-SubCell"/>
</dbReference>
<dbReference type="Gene3D" id="1.10.287.1080">
    <property type="entry name" value="MazG-like"/>
    <property type="match status" value="1"/>
</dbReference>
<comment type="cofactor">
    <cofactor evidence="1">
        <name>Mg(2+)</name>
        <dbReference type="ChEBI" id="CHEBI:18420"/>
    </cofactor>
</comment>
<dbReference type="SUPFAM" id="SSF101386">
    <property type="entry name" value="all-alpha NTP pyrophosphatases"/>
    <property type="match status" value="1"/>
</dbReference>
<evidence type="ECO:0000256" key="2">
    <source>
        <dbReference type="SAM" id="MobiDB-lite"/>
    </source>
</evidence>
<sequence length="166" mass="19551">MENQSNSKQNQQEHTFTEGLSFEGFRQIMKKFANDRDWNQYHTPRNLLLAFTGEVGELCELFQWKGEVSEGLPEFSEEEKIRVGEEMADCLAYLTRLADQCKIDLTQAILRKMEMNAKKYPVEKCKGKSDKYTSYQEMKEQPQGENQQNQQEQLNIQQQQPEQKIE</sequence>
<dbReference type="AlphaFoldDB" id="I7LUK9"/>
<dbReference type="CDD" id="cd11537">
    <property type="entry name" value="NTP-PPase_RS21-C6_like"/>
    <property type="match status" value="1"/>
</dbReference>
<dbReference type="Pfam" id="PF12643">
    <property type="entry name" value="MazG-like"/>
    <property type="match status" value="1"/>
</dbReference>
<dbReference type="PANTHER" id="PTHR46523">
    <property type="entry name" value="DCTP PYROPHOSPHATASE 1"/>
    <property type="match status" value="1"/>
</dbReference>
<evidence type="ECO:0000313" key="3">
    <source>
        <dbReference type="EMBL" id="EAR94187.1"/>
    </source>
</evidence>
<dbReference type="GO" id="GO:0047840">
    <property type="term" value="F:dCTP diphosphatase activity"/>
    <property type="evidence" value="ECO:0007669"/>
    <property type="project" value="UniProtKB-UniRule"/>
</dbReference>
<comment type="subcellular location">
    <subcellularLocation>
        <location evidence="1">Cytoplasm</location>
        <location evidence="1">Cytosol</location>
    </subcellularLocation>
</comment>
<keyword evidence="1" id="KW-0460">Magnesium</keyword>
<comment type="subunit">
    <text evidence="1">Homotetramer.</text>
</comment>
<dbReference type="HOGENOM" id="CLU_110454_0_1_1"/>
<dbReference type="KEGG" id="tet:TTHERM_00522540"/>
<dbReference type="InterPro" id="IPR052555">
    <property type="entry name" value="dCTP_Pyrophosphatase"/>
</dbReference>
<feature type="compositionally biased region" description="Low complexity" evidence="2">
    <location>
        <begin position="143"/>
        <end position="166"/>
    </location>
</feature>
<feature type="compositionally biased region" description="Basic and acidic residues" evidence="2">
    <location>
        <begin position="126"/>
        <end position="142"/>
    </location>
</feature>
<protein>
    <recommendedName>
        <fullName evidence="1">dCTP pyrophosphatase 1</fullName>
        <ecNumber evidence="1">3.6.1.12</ecNumber>
    </recommendedName>
</protein>
<dbReference type="RefSeq" id="XP_001014432.1">
    <property type="nucleotide sequence ID" value="XM_001014432.2"/>
</dbReference>
<dbReference type="PANTHER" id="PTHR46523:SF1">
    <property type="entry name" value="DCTP PYROPHOSPHATASE 1"/>
    <property type="match status" value="1"/>
</dbReference>
<dbReference type="EMBL" id="GG662717">
    <property type="protein sequence ID" value="EAR94187.1"/>
    <property type="molecule type" value="Genomic_DNA"/>
</dbReference>
<dbReference type="Proteomes" id="UP000009168">
    <property type="component" value="Unassembled WGS sequence"/>
</dbReference>
<dbReference type="EC" id="3.6.1.12" evidence="1"/>
<proteinExistence type="predicted"/>
<dbReference type="OMA" id="FRDERNW"/>
<feature type="region of interest" description="Disordered" evidence="2">
    <location>
        <begin position="126"/>
        <end position="166"/>
    </location>
</feature>
<organism evidence="3 4">
    <name type="scientific">Tetrahymena thermophila (strain SB210)</name>
    <dbReference type="NCBI Taxonomy" id="312017"/>
    <lineage>
        <taxon>Eukaryota</taxon>
        <taxon>Sar</taxon>
        <taxon>Alveolata</taxon>
        <taxon>Ciliophora</taxon>
        <taxon>Intramacronucleata</taxon>
        <taxon>Oligohymenophorea</taxon>
        <taxon>Hymenostomatida</taxon>
        <taxon>Tetrahymenina</taxon>
        <taxon>Tetrahymenidae</taxon>
        <taxon>Tetrahymena</taxon>
    </lineage>
</organism>
<dbReference type="eggNOG" id="ENOG502S210">
    <property type="taxonomic scope" value="Eukaryota"/>
</dbReference>
<keyword evidence="4" id="KW-1185">Reference proteome</keyword>
<dbReference type="GeneID" id="7838050"/>
<name>I7LUK9_TETTS</name>
<dbReference type="InParanoid" id="I7LUK9"/>
<dbReference type="GO" id="GO:0006253">
    <property type="term" value="P:dCTP catabolic process"/>
    <property type="evidence" value="ECO:0007669"/>
    <property type="project" value="UniProtKB-UniRule"/>
</dbReference>
<keyword evidence="1" id="KW-0479">Metal-binding</keyword>
<comment type="catalytic activity">
    <reaction evidence="1">
        <text>dCTP + H2O = dCMP + diphosphate + H(+)</text>
        <dbReference type="Rhea" id="RHEA:22636"/>
        <dbReference type="ChEBI" id="CHEBI:15377"/>
        <dbReference type="ChEBI" id="CHEBI:15378"/>
        <dbReference type="ChEBI" id="CHEBI:33019"/>
        <dbReference type="ChEBI" id="CHEBI:57566"/>
        <dbReference type="ChEBI" id="CHEBI:61481"/>
        <dbReference type="EC" id="3.6.1.12"/>
    </reaction>
</comment>
<evidence type="ECO:0000313" key="4">
    <source>
        <dbReference type="Proteomes" id="UP000009168"/>
    </source>
</evidence>
<dbReference type="OrthoDB" id="295127at2759"/>
<keyword evidence="1" id="KW-0378">Hydrolase</keyword>
<reference evidence="4" key="1">
    <citation type="journal article" date="2006" name="PLoS Biol.">
        <title>Macronuclear genome sequence of the ciliate Tetrahymena thermophila, a model eukaryote.</title>
        <authorList>
            <person name="Eisen J.A."/>
            <person name="Coyne R.S."/>
            <person name="Wu M."/>
            <person name="Wu D."/>
            <person name="Thiagarajan M."/>
            <person name="Wortman J.R."/>
            <person name="Badger J.H."/>
            <person name="Ren Q."/>
            <person name="Amedeo P."/>
            <person name="Jones K.M."/>
            <person name="Tallon L.J."/>
            <person name="Delcher A.L."/>
            <person name="Salzberg S.L."/>
            <person name="Silva J.C."/>
            <person name="Haas B.J."/>
            <person name="Majoros W.H."/>
            <person name="Farzad M."/>
            <person name="Carlton J.M."/>
            <person name="Smith R.K. Jr."/>
            <person name="Garg J."/>
            <person name="Pearlman R.E."/>
            <person name="Karrer K.M."/>
            <person name="Sun L."/>
            <person name="Manning G."/>
            <person name="Elde N.C."/>
            <person name="Turkewitz A.P."/>
            <person name="Asai D.J."/>
            <person name="Wilkes D.E."/>
            <person name="Wang Y."/>
            <person name="Cai H."/>
            <person name="Collins K."/>
            <person name="Stewart B.A."/>
            <person name="Lee S.R."/>
            <person name="Wilamowska K."/>
            <person name="Weinberg Z."/>
            <person name="Ruzzo W.L."/>
            <person name="Wloga D."/>
            <person name="Gaertig J."/>
            <person name="Frankel J."/>
            <person name="Tsao C.-C."/>
            <person name="Gorovsky M.A."/>
            <person name="Keeling P.J."/>
            <person name="Waller R.F."/>
            <person name="Patron N.J."/>
            <person name="Cherry J.M."/>
            <person name="Stover N.A."/>
            <person name="Krieger C.J."/>
            <person name="del Toro C."/>
            <person name="Ryder H.F."/>
            <person name="Williamson S.C."/>
            <person name="Barbeau R.A."/>
            <person name="Hamilton E.P."/>
            <person name="Orias E."/>
        </authorList>
    </citation>
    <scope>NUCLEOTIDE SEQUENCE [LARGE SCALE GENOMIC DNA]</scope>
    <source>
        <strain evidence="4">SB210</strain>
    </source>
</reference>
<dbReference type="InterPro" id="IPR025984">
    <property type="entry name" value="DCTPP"/>
</dbReference>
<evidence type="ECO:0000256" key="1">
    <source>
        <dbReference type="PIRNR" id="PIRNR029826"/>
    </source>
</evidence>
<dbReference type="GO" id="GO:0000287">
    <property type="term" value="F:magnesium ion binding"/>
    <property type="evidence" value="ECO:0007669"/>
    <property type="project" value="UniProtKB-UniRule"/>
</dbReference>
<dbReference type="GO" id="GO:0042262">
    <property type="term" value="P:DNA protection"/>
    <property type="evidence" value="ECO:0007669"/>
    <property type="project" value="UniProtKB-UniRule"/>
</dbReference>
<keyword evidence="1" id="KW-0963">Cytoplasm</keyword>
<comment type="function">
    <text evidence="1">Hydrolyzes deoxynucleoside triphosphates (dNTPs) to the corresponding nucleoside monophosphates. Has a strong preference for dCTP and its analogs including 5-iodo-dCTP and 5-methyl-dCTP for which it may even have a higher efficiency. May protect DNA or RNA against the incorporation of these genotoxic nucleotide analogs through their catabolism.</text>
</comment>